<evidence type="ECO:0000256" key="6">
    <source>
        <dbReference type="ARBA" id="ARBA00022989"/>
    </source>
</evidence>
<evidence type="ECO:0000256" key="2">
    <source>
        <dbReference type="ARBA" id="ARBA00005232"/>
    </source>
</evidence>
<dbReference type="Gene3D" id="3.30.559.70">
    <property type="entry name" value="Choline/Carnitine o-acyltransferase, domain 2"/>
    <property type="match status" value="1"/>
</dbReference>
<feature type="domain" description="Choline/carnitine acyltransferase" evidence="10">
    <location>
        <begin position="172"/>
        <end position="780"/>
    </location>
</feature>
<dbReference type="InterPro" id="IPR032476">
    <property type="entry name" value="CPT_N"/>
</dbReference>
<dbReference type="Proteomes" id="UP001307889">
    <property type="component" value="Chromosome 11"/>
</dbReference>
<evidence type="ECO:0000256" key="8">
    <source>
        <dbReference type="ARBA" id="ARBA00023136"/>
    </source>
</evidence>
<dbReference type="PANTHER" id="PTHR22589:SF31">
    <property type="entry name" value="CARNITINE O-PALMITOYLTRANSFERASE"/>
    <property type="match status" value="1"/>
</dbReference>
<dbReference type="Pfam" id="PF16484">
    <property type="entry name" value="CPT_N"/>
    <property type="match status" value="1"/>
</dbReference>
<gene>
    <name evidence="12" type="ORF">NTJ_13010</name>
</gene>
<evidence type="ECO:0000313" key="12">
    <source>
        <dbReference type="EMBL" id="BET00194.1"/>
    </source>
</evidence>
<keyword evidence="5" id="KW-0276">Fatty acid metabolism</keyword>
<reference evidence="12 13" key="1">
    <citation type="submission" date="2023-09" db="EMBL/GenBank/DDBJ databases">
        <title>Nesidiocoris tenuis whole genome shotgun sequence.</title>
        <authorList>
            <person name="Shibata T."/>
            <person name="Shimoda M."/>
            <person name="Kobayashi T."/>
            <person name="Uehara T."/>
        </authorList>
    </citation>
    <scope>NUCLEOTIDE SEQUENCE [LARGE SCALE GENOMIC DNA]</scope>
    <source>
        <strain evidence="12 13">Japan</strain>
    </source>
</reference>
<dbReference type="Pfam" id="PF00755">
    <property type="entry name" value="Carn_acyltransf"/>
    <property type="match status" value="1"/>
</dbReference>
<evidence type="ECO:0000256" key="9">
    <source>
        <dbReference type="ARBA" id="ARBA00023315"/>
    </source>
</evidence>
<dbReference type="PROSITE" id="PS00439">
    <property type="entry name" value="ACYLTRANSF_C_1"/>
    <property type="match status" value="1"/>
</dbReference>
<keyword evidence="8" id="KW-0472">Membrane</keyword>
<evidence type="ECO:0000259" key="11">
    <source>
        <dbReference type="Pfam" id="PF16484"/>
    </source>
</evidence>
<keyword evidence="13" id="KW-1185">Reference proteome</keyword>
<sequence>MAEAHQAVAFSFAITHEGWDVNLDREVLHLVLASGVRSWKKRLFRLQNNLKNGIYPAPLYSLWGTLAAVSGAHFYGVPVPGVKELLRLMPEDDERHQLMACAGVSLAGWLAATFTAKYALKLMYMYKGWMYEERGPGKKQSWATTLWALGVHILTGPSKPMLYSFQGSIPRLPLPSVKDTMQRYLRSVRPLLSDAEYARMEKLALEFQNGIGVKLQRYLVLKSWWATNYVSDWWEEYVYLRGRSPLLINSNFYGIDALFMHPTKIQAARAAVSIHAILQFRRLIERQELEPIMLQGTVPLCSWQYERLCNTTRVPGVETDKIIHWNDSKHIVVLHKGCYYKVPIYHKNRILEPCELEIQIQTILDDDSQPVDGEERLAALTAGERAHWAHTRLEHFFKGTNRTSLDAIEKAAFFVSLDDVPYEFDKNDPSKLDEFGNLMLHGSGYNRWCDKSFTLCVGSNGRIGFNAEHSWADAAIMSHLWEWVICEEAIHPRADAPVMGHMWEYIVLTSAGLFPEYKNLGFREDGHTIGTPQFKPPSPIRLSWDFKPTCLAAIEQSYLVVRELIDKIDLKIYMHDNYGKGFIKTCKISPDAYIQMALQLAYRRNAGKFSLTYEASMTRLYREGRTETVRPCTIESSAWVNAMNDPKTTTMERVALLKKACKQHQLGYQNAMCGKGIDRHLFCLYVVSKYLEVESPFLKEVLSEPWRLSTSQTPHGQTSKMDLKKYPQCISAGGGFGPVADDGYGVSYIIAGEDIIFFHVSSYKSCPDTDSAKFVKDIEQALSDLRTLFQDYGKIQSNNSK</sequence>
<evidence type="ECO:0000259" key="10">
    <source>
        <dbReference type="Pfam" id="PF00755"/>
    </source>
</evidence>
<dbReference type="Gene3D" id="6.10.250.1760">
    <property type="match status" value="1"/>
</dbReference>
<dbReference type="EMBL" id="AP028919">
    <property type="protein sequence ID" value="BET00194.1"/>
    <property type="molecule type" value="Genomic_DNA"/>
</dbReference>
<organism evidence="12 13">
    <name type="scientific">Nesidiocoris tenuis</name>
    <dbReference type="NCBI Taxonomy" id="355587"/>
    <lineage>
        <taxon>Eukaryota</taxon>
        <taxon>Metazoa</taxon>
        <taxon>Ecdysozoa</taxon>
        <taxon>Arthropoda</taxon>
        <taxon>Hexapoda</taxon>
        <taxon>Insecta</taxon>
        <taxon>Pterygota</taxon>
        <taxon>Neoptera</taxon>
        <taxon>Paraneoptera</taxon>
        <taxon>Hemiptera</taxon>
        <taxon>Heteroptera</taxon>
        <taxon>Panheteroptera</taxon>
        <taxon>Cimicomorpha</taxon>
        <taxon>Miridae</taxon>
        <taxon>Dicyphina</taxon>
        <taxon>Nesidiocoris</taxon>
    </lineage>
</organism>
<evidence type="ECO:0000256" key="7">
    <source>
        <dbReference type="ARBA" id="ARBA00023098"/>
    </source>
</evidence>
<keyword evidence="9" id="KW-0012">Acyltransferase</keyword>
<keyword evidence="7" id="KW-0443">Lipid metabolism</keyword>
<dbReference type="InterPro" id="IPR039551">
    <property type="entry name" value="Cho/carn_acyl_trans"/>
</dbReference>
<protein>
    <submittedName>
        <fullName evidence="12">Carnitine</fullName>
    </submittedName>
</protein>
<keyword evidence="6" id="KW-1133">Transmembrane helix</keyword>
<evidence type="ECO:0000256" key="1">
    <source>
        <dbReference type="ARBA" id="ARBA00004141"/>
    </source>
</evidence>
<comment type="subcellular location">
    <subcellularLocation>
        <location evidence="1">Membrane</location>
        <topology evidence="1">Multi-pass membrane protein</topology>
    </subcellularLocation>
</comment>
<keyword evidence="4" id="KW-0812">Transmembrane</keyword>
<evidence type="ECO:0000313" key="13">
    <source>
        <dbReference type="Proteomes" id="UP001307889"/>
    </source>
</evidence>
<keyword evidence="3" id="KW-0808">Transferase</keyword>
<evidence type="ECO:0000256" key="4">
    <source>
        <dbReference type="ARBA" id="ARBA00022692"/>
    </source>
</evidence>
<proteinExistence type="inferred from homology"/>
<dbReference type="InterPro" id="IPR042231">
    <property type="entry name" value="Cho/carn_acyl_trans_2"/>
</dbReference>
<evidence type="ECO:0000256" key="5">
    <source>
        <dbReference type="ARBA" id="ARBA00022832"/>
    </source>
</evidence>
<dbReference type="SUPFAM" id="SSF52777">
    <property type="entry name" value="CoA-dependent acyltransferases"/>
    <property type="match status" value="2"/>
</dbReference>
<dbReference type="InterPro" id="IPR000542">
    <property type="entry name" value="Carn_acyl_trans"/>
</dbReference>
<dbReference type="Gene3D" id="3.30.559.10">
    <property type="entry name" value="Chloramphenicol acetyltransferase-like domain"/>
    <property type="match status" value="1"/>
</dbReference>
<evidence type="ECO:0000256" key="3">
    <source>
        <dbReference type="ARBA" id="ARBA00022679"/>
    </source>
</evidence>
<name>A0ABN7B7G8_9HEMI</name>
<feature type="domain" description="Carnitine O-palmitoyltransferase N-terminal" evidence="11">
    <location>
        <begin position="1"/>
        <end position="46"/>
    </location>
</feature>
<accession>A0ABN7B7G8</accession>
<dbReference type="InterPro" id="IPR023213">
    <property type="entry name" value="CAT-like_dom_sf"/>
</dbReference>
<dbReference type="PANTHER" id="PTHR22589">
    <property type="entry name" value="CARNITINE O-ACYLTRANSFERASE"/>
    <property type="match status" value="1"/>
</dbReference>
<comment type="similarity">
    <text evidence="2">Belongs to the carnitine/choline acetyltransferase family.</text>
</comment>